<reference evidence="2" key="2">
    <citation type="submission" date="2020-09" db="EMBL/GenBank/DDBJ databases">
        <authorList>
            <person name="Sun Q."/>
            <person name="Kim S."/>
        </authorList>
    </citation>
    <scope>NUCLEOTIDE SEQUENCE</scope>
    <source>
        <strain evidence="2">KCTC 42590</strain>
    </source>
</reference>
<sequence length="400" mass="43638">MAESKAPRPLPLHLANAASLWGSASSAARLFAQDSLIIHDSLQDDFAALKQLVGDGDAGWHAFQTDVSAKAQQYAADFLHGMRSYMEHPYKRPATQAQAVRQVGAAELLDYGGIGQPVFLIPSLINPYYILDLKPGRSLAAYLKNAGFRVFLVNWNEPEEERGFGLSDYILKCLAPMLEYIQAVVGVERVATVGYCMGGTLAAGLAAVRPKQIGRLGLLASPWDFNTAEPMAGRAFLPLMARLLDILPDSMPVPIDLLQVFFTSLDPTLTDRKFRRFSAMDTESPAAEFFVALEHWANSGAPLSQMAARDCLQKWYQDNQPVKGQWAIRDQSVRPQDFDFPTLVAAPTGDRLVPASSALAFSQGMQDCTVLEPNAGHVGMVVGSKAEAGLWQPLADWLQA</sequence>
<keyword evidence="2" id="KW-0378">Hydrolase</keyword>
<dbReference type="Pfam" id="PF00561">
    <property type="entry name" value="Abhydrolase_1"/>
    <property type="match status" value="1"/>
</dbReference>
<protein>
    <submittedName>
        <fullName evidence="2">Alpha/beta hydrolase</fullName>
    </submittedName>
</protein>
<evidence type="ECO:0000259" key="1">
    <source>
        <dbReference type="Pfam" id="PF00561"/>
    </source>
</evidence>
<proteinExistence type="predicted"/>
<evidence type="ECO:0000313" key="3">
    <source>
        <dbReference type="Proteomes" id="UP000630923"/>
    </source>
</evidence>
<keyword evidence="3" id="KW-1185">Reference proteome</keyword>
<dbReference type="GO" id="GO:0016787">
    <property type="term" value="F:hydrolase activity"/>
    <property type="evidence" value="ECO:0007669"/>
    <property type="project" value="UniProtKB-KW"/>
</dbReference>
<evidence type="ECO:0000313" key="2">
    <source>
        <dbReference type="EMBL" id="GHF11792.1"/>
    </source>
</evidence>
<dbReference type="InterPro" id="IPR000073">
    <property type="entry name" value="AB_hydrolase_1"/>
</dbReference>
<dbReference type="InterPro" id="IPR029058">
    <property type="entry name" value="AB_hydrolase_fold"/>
</dbReference>
<feature type="domain" description="AB hydrolase-1" evidence="1">
    <location>
        <begin position="137"/>
        <end position="381"/>
    </location>
</feature>
<dbReference type="Gene3D" id="3.40.50.1820">
    <property type="entry name" value="alpha/beta hydrolase"/>
    <property type="match status" value="1"/>
</dbReference>
<dbReference type="PANTHER" id="PTHR36837:SF2">
    <property type="entry name" value="POLY(3-HYDROXYALKANOATE) POLYMERASE SUBUNIT PHAC"/>
    <property type="match status" value="1"/>
</dbReference>
<dbReference type="Proteomes" id="UP000630923">
    <property type="component" value="Unassembled WGS sequence"/>
</dbReference>
<dbReference type="SUPFAM" id="SSF53474">
    <property type="entry name" value="alpha/beta-Hydrolases"/>
    <property type="match status" value="1"/>
</dbReference>
<reference evidence="2" key="1">
    <citation type="journal article" date="2014" name="Int. J. Syst. Evol. Microbiol.">
        <title>Complete genome sequence of Corynebacterium casei LMG S-19264T (=DSM 44701T), isolated from a smear-ripened cheese.</title>
        <authorList>
            <consortium name="US DOE Joint Genome Institute (JGI-PGF)"/>
            <person name="Walter F."/>
            <person name="Albersmeier A."/>
            <person name="Kalinowski J."/>
            <person name="Ruckert C."/>
        </authorList>
    </citation>
    <scope>NUCLEOTIDE SEQUENCE</scope>
    <source>
        <strain evidence="2">KCTC 42590</strain>
    </source>
</reference>
<comment type="caution">
    <text evidence="2">The sequence shown here is derived from an EMBL/GenBank/DDBJ whole genome shotgun (WGS) entry which is preliminary data.</text>
</comment>
<dbReference type="EMBL" id="BNCI01000001">
    <property type="protein sequence ID" value="GHF11792.1"/>
    <property type="molecule type" value="Genomic_DNA"/>
</dbReference>
<dbReference type="InterPro" id="IPR051321">
    <property type="entry name" value="PHA/PHB_synthase"/>
</dbReference>
<organism evidence="2 3">
    <name type="scientific">Kordiimonas sediminis</name>
    <dbReference type="NCBI Taxonomy" id="1735581"/>
    <lineage>
        <taxon>Bacteria</taxon>
        <taxon>Pseudomonadati</taxon>
        <taxon>Pseudomonadota</taxon>
        <taxon>Alphaproteobacteria</taxon>
        <taxon>Kordiimonadales</taxon>
        <taxon>Kordiimonadaceae</taxon>
        <taxon>Kordiimonas</taxon>
    </lineage>
</organism>
<dbReference type="RefSeq" id="WP_191249704.1">
    <property type="nucleotide sequence ID" value="NZ_BNCI01000001.1"/>
</dbReference>
<dbReference type="PANTHER" id="PTHR36837">
    <property type="entry name" value="POLY(3-HYDROXYALKANOATE) POLYMERASE SUBUNIT PHAC"/>
    <property type="match status" value="1"/>
</dbReference>
<name>A0A919AJ18_9PROT</name>
<dbReference type="AlphaFoldDB" id="A0A919AJ18"/>
<accession>A0A919AJ18</accession>
<gene>
    <name evidence="2" type="ORF">GCM10017044_02050</name>
</gene>